<comment type="caution">
    <text evidence="2">The sequence shown here is derived from an EMBL/GenBank/DDBJ whole genome shotgun (WGS) entry which is preliminary data.</text>
</comment>
<organism evidence="2 3">
    <name type="scientific">Lacihabitans soyangensis</name>
    <dbReference type="NCBI Taxonomy" id="869394"/>
    <lineage>
        <taxon>Bacteria</taxon>
        <taxon>Pseudomonadati</taxon>
        <taxon>Bacteroidota</taxon>
        <taxon>Cytophagia</taxon>
        <taxon>Cytophagales</taxon>
        <taxon>Leadbetterellaceae</taxon>
        <taxon>Lacihabitans</taxon>
    </lineage>
</organism>
<dbReference type="AlphaFoldDB" id="A0AAE3H090"/>
<proteinExistence type="predicted"/>
<evidence type="ECO:0000313" key="2">
    <source>
        <dbReference type="EMBL" id="MCP9762559.1"/>
    </source>
</evidence>
<evidence type="ECO:0000256" key="1">
    <source>
        <dbReference type="SAM" id="Phobius"/>
    </source>
</evidence>
<keyword evidence="1" id="KW-0472">Membrane</keyword>
<protein>
    <submittedName>
        <fullName evidence="2">Uncharacterized protein</fullName>
    </submittedName>
</protein>
<name>A0AAE3H090_9BACT</name>
<dbReference type="RefSeq" id="WP_255036330.1">
    <property type="nucleotide sequence ID" value="NZ_RJUF01000011.1"/>
</dbReference>
<feature type="transmembrane region" description="Helical" evidence="1">
    <location>
        <begin position="55"/>
        <end position="73"/>
    </location>
</feature>
<keyword evidence="1" id="KW-0812">Transmembrane</keyword>
<keyword evidence="1" id="KW-1133">Transmembrane helix</keyword>
<reference evidence="2 3" key="1">
    <citation type="submission" date="2018-11" db="EMBL/GenBank/DDBJ databases">
        <title>Novel bacteria species description.</title>
        <authorList>
            <person name="Han J.-H."/>
        </authorList>
    </citation>
    <scope>NUCLEOTIDE SEQUENCE [LARGE SCALE GENOMIC DNA]</scope>
    <source>
        <strain evidence="2 3">KCTC23259</strain>
    </source>
</reference>
<feature type="transmembrane region" description="Helical" evidence="1">
    <location>
        <begin position="79"/>
        <end position="97"/>
    </location>
</feature>
<gene>
    <name evidence="2" type="ORF">EGI31_06295</name>
</gene>
<evidence type="ECO:0000313" key="3">
    <source>
        <dbReference type="Proteomes" id="UP001204144"/>
    </source>
</evidence>
<dbReference type="Proteomes" id="UP001204144">
    <property type="component" value="Unassembled WGS sequence"/>
</dbReference>
<dbReference type="EMBL" id="RJUF01000011">
    <property type="protein sequence ID" value="MCP9762559.1"/>
    <property type="molecule type" value="Genomic_DNA"/>
</dbReference>
<sequence length="116" mass="13791">MDHEKIVRLCSKRLKNGETYREIREDLFDRYYPEDALEIATESYRAFRKESVKSSVKSLAIGILLLTTTYLIAPPNHAFKPKITIALWSFLIVKTAYDWYQIRRSEKEYLENEPQK</sequence>
<accession>A0AAE3H090</accession>
<keyword evidence="3" id="KW-1185">Reference proteome</keyword>